<dbReference type="InterPro" id="IPR017595">
    <property type="entry name" value="OHCU_decarboxylase-2"/>
</dbReference>
<dbReference type="Pfam" id="PF09349">
    <property type="entry name" value="OHCU_decarbox"/>
    <property type="match status" value="1"/>
</dbReference>
<dbReference type="SUPFAM" id="SSF158694">
    <property type="entry name" value="UraD-Like"/>
    <property type="match status" value="1"/>
</dbReference>
<evidence type="ECO:0000256" key="4">
    <source>
        <dbReference type="ARBA" id="ARBA00022631"/>
    </source>
</evidence>
<evidence type="ECO:0000256" key="6">
    <source>
        <dbReference type="ARBA" id="ARBA00023239"/>
    </source>
</evidence>
<proteinExistence type="predicted"/>
<dbReference type="GO" id="GO:0051997">
    <property type="term" value="F:2-oxo-4-hydroxy-4-carboxy-5-ureidoimidazoline decarboxylase activity"/>
    <property type="evidence" value="ECO:0007669"/>
    <property type="project" value="UniProtKB-EC"/>
</dbReference>
<dbReference type="EC" id="4.1.1.97" evidence="3"/>
<comment type="caution">
    <text evidence="8">The sequence shown here is derived from an EMBL/GenBank/DDBJ whole genome shotgun (WGS) entry which is preliminary data.</text>
</comment>
<evidence type="ECO:0000313" key="9">
    <source>
        <dbReference type="Proteomes" id="UP000246410"/>
    </source>
</evidence>
<evidence type="ECO:0000256" key="2">
    <source>
        <dbReference type="ARBA" id="ARBA00004754"/>
    </source>
</evidence>
<dbReference type="PANTHER" id="PTHR43466">
    <property type="entry name" value="2-OXO-4-HYDROXY-4-CARBOXY-5-UREIDOIMIDAZOLINE DECARBOXYLASE-RELATED"/>
    <property type="match status" value="1"/>
</dbReference>
<dbReference type="InterPro" id="IPR036778">
    <property type="entry name" value="OHCU_decarboxylase_sf"/>
</dbReference>
<dbReference type="RefSeq" id="WP_110039116.1">
    <property type="nucleotide sequence ID" value="NZ_QGTL01000007.1"/>
</dbReference>
<dbReference type="NCBIfam" id="TIGR03180">
    <property type="entry name" value="UraD_2"/>
    <property type="match status" value="1"/>
</dbReference>
<organism evidence="8 9">
    <name type="scientific">Nocardia neocaledoniensis</name>
    <dbReference type="NCBI Taxonomy" id="236511"/>
    <lineage>
        <taxon>Bacteria</taxon>
        <taxon>Bacillati</taxon>
        <taxon>Actinomycetota</taxon>
        <taxon>Actinomycetes</taxon>
        <taxon>Mycobacteriales</taxon>
        <taxon>Nocardiaceae</taxon>
        <taxon>Nocardia</taxon>
    </lineage>
</organism>
<comment type="catalytic activity">
    <reaction evidence="1">
        <text>5-hydroxy-2-oxo-4-ureido-2,5-dihydro-1H-imidazole-5-carboxylate + H(+) = (S)-allantoin + CO2</text>
        <dbReference type="Rhea" id="RHEA:26301"/>
        <dbReference type="ChEBI" id="CHEBI:15378"/>
        <dbReference type="ChEBI" id="CHEBI:15678"/>
        <dbReference type="ChEBI" id="CHEBI:16526"/>
        <dbReference type="ChEBI" id="CHEBI:58639"/>
        <dbReference type="EC" id="4.1.1.97"/>
    </reaction>
</comment>
<protein>
    <recommendedName>
        <fullName evidence="3">2-oxo-4-hydroxy-4-carboxy-5-ureidoimidazoline decarboxylase</fullName>
        <ecNumber evidence="3">4.1.1.97</ecNumber>
    </recommendedName>
</protein>
<keyword evidence="6" id="KW-0456">Lyase</keyword>
<keyword evidence="5" id="KW-0210">Decarboxylase</keyword>
<keyword evidence="4" id="KW-0659">Purine metabolism</keyword>
<keyword evidence="9" id="KW-1185">Reference proteome</keyword>
<evidence type="ECO:0000259" key="7">
    <source>
        <dbReference type="Pfam" id="PF09349"/>
    </source>
</evidence>
<sequence length="163" mass="17138">MTSEATGLAGFNELPAEAAEAVLLSCCSAPRWARAVAAARPYDSVDDLLAAADAALAALDEAEIDEALAGHPRIGDRPTSAASAREQSGVSGAAVFAALSEGNRAYEEKFGHLYLVCAAGRSGEELLAVLRARLDNDPTTERQVMRTELAKINRLRLTRLVAS</sequence>
<accession>A0A317NEE9</accession>
<reference evidence="8 9" key="1">
    <citation type="submission" date="2018-05" db="EMBL/GenBank/DDBJ databases">
        <title>Genomic Encyclopedia of Type Strains, Phase IV (KMG-IV): sequencing the most valuable type-strain genomes for metagenomic binning, comparative biology and taxonomic classification.</title>
        <authorList>
            <person name="Goeker M."/>
        </authorList>
    </citation>
    <scope>NUCLEOTIDE SEQUENCE [LARGE SCALE GENOMIC DNA]</scope>
    <source>
        <strain evidence="8 9">DSM 44717</strain>
    </source>
</reference>
<dbReference type="AlphaFoldDB" id="A0A317NEE9"/>
<evidence type="ECO:0000313" key="8">
    <source>
        <dbReference type="EMBL" id="PWV73535.1"/>
    </source>
</evidence>
<dbReference type="InterPro" id="IPR018020">
    <property type="entry name" value="OHCU_decarboxylase"/>
</dbReference>
<dbReference type="EMBL" id="QGTL01000007">
    <property type="protein sequence ID" value="PWV73535.1"/>
    <property type="molecule type" value="Genomic_DNA"/>
</dbReference>
<dbReference type="GO" id="GO:0019628">
    <property type="term" value="P:urate catabolic process"/>
    <property type="evidence" value="ECO:0007669"/>
    <property type="project" value="TreeGrafter"/>
</dbReference>
<feature type="domain" description="Oxo-4-hydroxy-4-carboxy-5-ureidoimidazoline decarboxylase" evidence="7">
    <location>
        <begin position="12"/>
        <end position="157"/>
    </location>
</feature>
<evidence type="ECO:0000256" key="5">
    <source>
        <dbReference type="ARBA" id="ARBA00022793"/>
    </source>
</evidence>
<evidence type="ECO:0000256" key="1">
    <source>
        <dbReference type="ARBA" id="ARBA00001163"/>
    </source>
</evidence>
<evidence type="ECO:0000256" key="3">
    <source>
        <dbReference type="ARBA" id="ARBA00012257"/>
    </source>
</evidence>
<dbReference type="NCBIfam" id="NF010372">
    <property type="entry name" value="PRK13798.1"/>
    <property type="match status" value="1"/>
</dbReference>
<name>A0A317NEE9_9NOCA</name>
<dbReference type="GO" id="GO:0006144">
    <property type="term" value="P:purine nucleobase metabolic process"/>
    <property type="evidence" value="ECO:0007669"/>
    <property type="project" value="UniProtKB-KW"/>
</dbReference>
<dbReference type="PANTHER" id="PTHR43466:SF1">
    <property type="entry name" value="2-OXO-4-HYDROXY-4-CARBOXY-5-UREIDOIMIDAZOLINE DECARBOXYLASE-RELATED"/>
    <property type="match status" value="1"/>
</dbReference>
<dbReference type="Proteomes" id="UP000246410">
    <property type="component" value="Unassembled WGS sequence"/>
</dbReference>
<dbReference type="Gene3D" id="1.10.3330.10">
    <property type="entry name" value="Oxo-4-hydroxy-4-carboxy-5-ureidoimidazoline decarboxylase"/>
    <property type="match status" value="1"/>
</dbReference>
<comment type="pathway">
    <text evidence="2">Purine metabolism; urate degradation; (S)-allantoin from urate: step 3/3.</text>
</comment>
<gene>
    <name evidence="8" type="ORF">DFR69_107162</name>
</gene>